<dbReference type="STRING" id="536979.SAMN04488055_3545"/>
<reference evidence="4 5" key="1">
    <citation type="submission" date="2016-11" db="EMBL/GenBank/DDBJ databases">
        <authorList>
            <person name="Jaros S."/>
            <person name="Januszkiewicz K."/>
            <person name="Wedrychowicz H."/>
        </authorList>
    </citation>
    <scope>NUCLEOTIDE SEQUENCE [LARGE SCALE GENOMIC DNA]</scope>
    <source>
        <strain evidence="4 5">DSM 24787</strain>
    </source>
</reference>
<dbReference type="PROSITE" id="PS51318">
    <property type="entry name" value="TAT"/>
    <property type="match status" value="1"/>
</dbReference>
<dbReference type="InterPro" id="IPR003010">
    <property type="entry name" value="C-N_Hydrolase"/>
</dbReference>
<keyword evidence="5" id="KW-1185">Reference proteome</keyword>
<gene>
    <name evidence="4" type="ORF">SAMN04488055_3545</name>
</gene>
<sequence length="344" mass="39038">MRRNMISRRKFLSASAMAAGGVTIASGGLANTLPGAVTESAAREVWIATVSQMDMAAETPALMVERIFEVLREALVFKPDIICLPELFNTSNIKRKYTFKEEVAFSAETLKQFAAFAKTNNCYVICPVYTEEAGSVYNSAVVFDRQGKRLGEYRKAHIVEDEVSFGLTPGTLSPPVFKTDFGIIGIQICFDILWEDCWRKLRESGAEIVFWPSAFAGGQMVNTRAWQNRYHVVSSTRKDTSKICDMSGMEIAKTGIWNRNLVCAPINLEKAFVHVWPHVFQFEKIKEKYGRKIRITIFHEEEWAIIESLSPEVKVKDVLKEFNIRTFEQHVQDSEVAQIKARKQ</sequence>
<feature type="domain" description="CN hydrolase" evidence="3">
    <location>
        <begin position="46"/>
        <end position="268"/>
    </location>
</feature>
<dbReference type="NCBIfam" id="TIGR01409">
    <property type="entry name" value="TAT_signal_seq"/>
    <property type="match status" value="1"/>
</dbReference>
<dbReference type="InterPro" id="IPR006311">
    <property type="entry name" value="TAT_signal"/>
</dbReference>
<dbReference type="RefSeq" id="WP_074240774.1">
    <property type="nucleotide sequence ID" value="NZ_FSRA01000002.1"/>
</dbReference>
<organism evidence="4 5">
    <name type="scientific">Chitinophaga niabensis</name>
    <dbReference type="NCBI Taxonomy" id="536979"/>
    <lineage>
        <taxon>Bacteria</taxon>
        <taxon>Pseudomonadati</taxon>
        <taxon>Bacteroidota</taxon>
        <taxon>Chitinophagia</taxon>
        <taxon>Chitinophagales</taxon>
        <taxon>Chitinophagaceae</taxon>
        <taxon>Chitinophaga</taxon>
    </lineage>
</organism>
<dbReference type="InterPro" id="IPR019546">
    <property type="entry name" value="TAT_signal_bac_arc"/>
</dbReference>
<dbReference type="Proteomes" id="UP000185003">
    <property type="component" value="Unassembled WGS sequence"/>
</dbReference>
<dbReference type="AlphaFoldDB" id="A0A1N6J1L1"/>
<evidence type="ECO:0000256" key="1">
    <source>
        <dbReference type="ARBA" id="ARBA00022801"/>
    </source>
</evidence>
<dbReference type="CDD" id="cd07197">
    <property type="entry name" value="nitrilase"/>
    <property type="match status" value="1"/>
</dbReference>
<dbReference type="PANTHER" id="PTHR43674:SF2">
    <property type="entry name" value="BETA-UREIDOPROPIONASE"/>
    <property type="match status" value="1"/>
</dbReference>
<dbReference type="GO" id="GO:0016811">
    <property type="term" value="F:hydrolase activity, acting on carbon-nitrogen (but not peptide) bonds, in linear amides"/>
    <property type="evidence" value="ECO:0007669"/>
    <property type="project" value="UniProtKB-ARBA"/>
</dbReference>
<dbReference type="Pfam" id="PF00795">
    <property type="entry name" value="CN_hydrolase"/>
    <property type="match status" value="1"/>
</dbReference>
<dbReference type="Gene3D" id="3.60.110.10">
    <property type="entry name" value="Carbon-nitrogen hydrolase"/>
    <property type="match status" value="1"/>
</dbReference>
<feature type="signal peptide" evidence="2">
    <location>
        <begin position="1"/>
        <end position="18"/>
    </location>
</feature>
<dbReference type="OrthoDB" id="9811121at2"/>
<dbReference type="InterPro" id="IPR050345">
    <property type="entry name" value="Aliph_Amidase/BUP"/>
</dbReference>
<feature type="chain" id="PRO_5013224042" evidence="2">
    <location>
        <begin position="19"/>
        <end position="344"/>
    </location>
</feature>
<dbReference type="SUPFAM" id="SSF56317">
    <property type="entry name" value="Carbon-nitrogen hydrolase"/>
    <property type="match status" value="1"/>
</dbReference>
<protein>
    <submittedName>
        <fullName evidence="4">Tat (Twin-arginine translocation) pathway signal sequence</fullName>
    </submittedName>
</protein>
<keyword evidence="1" id="KW-0378">Hydrolase</keyword>
<evidence type="ECO:0000256" key="2">
    <source>
        <dbReference type="SAM" id="SignalP"/>
    </source>
</evidence>
<evidence type="ECO:0000313" key="4">
    <source>
        <dbReference type="EMBL" id="SIO38125.1"/>
    </source>
</evidence>
<dbReference type="PROSITE" id="PS50263">
    <property type="entry name" value="CN_HYDROLASE"/>
    <property type="match status" value="1"/>
</dbReference>
<evidence type="ECO:0000259" key="3">
    <source>
        <dbReference type="PROSITE" id="PS50263"/>
    </source>
</evidence>
<dbReference type="PANTHER" id="PTHR43674">
    <property type="entry name" value="NITRILASE C965.09-RELATED"/>
    <property type="match status" value="1"/>
</dbReference>
<dbReference type="EMBL" id="FSRA01000002">
    <property type="protein sequence ID" value="SIO38125.1"/>
    <property type="molecule type" value="Genomic_DNA"/>
</dbReference>
<keyword evidence="2" id="KW-0732">Signal</keyword>
<accession>A0A1N6J1L1</accession>
<evidence type="ECO:0000313" key="5">
    <source>
        <dbReference type="Proteomes" id="UP000185003"/>
    </source>
</evidence>
<dbReference type="InterPro" id="IPR036526">
    <property type="entry name" value="C-N_Hydrolase_sf"/>
</dbReference>
<name>A0A1N6J1L1_9BACT</name>
<proteinExistence type="predicted"/>